<dbReference type="RefSeq" id="WP_350342468.1">
    <property type="nucleotide sequence ID" value="NZ_CP158367.1"/>
</dbReference>
<dbReference type="InterPro" id="IPR003136">
    <property type="entry name" value="Cytidylate_kin"/>
</dbReference>
<dbReference type="GO" id="GO:0015949">
    <property type="term" value="P:nucleobase-containing small molecule interconversion"/>
    <property type="evidence" value="ECO:0007669"/>
    <property type="project" value="TreeGrafter"/>
</dbReference>
<feature type="binding site" evidence="8">
    <location>
        <begin position="10"/>
        <end position="18"/>
    </location>
    <ligand>
        <name>ATP</name>
        <dbReference type="ChEBI" id="CHEBI:30616"/>
    </ligand>
</feature>
<evidence type="ECO:0000256" key="4">
    <source>
        <dbReference type="ARBA" id="ARBA00022777"/>
    </source>
</evidence>
<name>A0AAU7VIN7_9FIRM</name>
<dbReference type="EMBL" id="CP158367">
    <property type="protein sequence ID" value="XBX73706.1"/>
    <property type="molecule type" value="Genomic_DNA"/>
</dbReference>
<dbReference type="AlphaFoldDB" id="A0AAU7VIN7"/>
<dbReference type="HAMAP" id="MF_00238">
    <property type="entry name" value="Cytidyl_kinase_type1"/>
    <property type="match status" value="1"/>
</dbReference>
<keyword evidence="5 8" id="KW-0067">ATP-binding</keyword>
<dbReference type="Gene3D" id="3.40.50.300">
    <property type="entry name" value="P-loop containing nucleotide triphosphate hydrolases"/>
    <property type="match status" value="1"/>
</dbReference>
<dbReference type="PANTHER" id="PTHR21299">
    <property type="entry name" value="CYTIDYLATE KINASE/PANTOATE-BETA-ALANINE LIGASE"/>
    <property type="match status" value="1"/>
</dbReference>
<dbReference type="NCBIfam" id="TIGR00017">
    <property type="entry name" value="cmk"/>
    <property type="match status" value="1"/>
</dbReference>
<sequence length="223" mass="25197">MKPIQIAIDGPAGAGKSTVAKRLAKKLKYCYIDTGAMYRALTLKAIKKKHDLNSNECIKTLLSNTEITIKNIRSENHIYLDNKDVTYEIRQPEISNNVSNIAKIPEVRDYMLTLQRQMANCGKVVMEGRDIGTVVLPEADIKFFLTASLEARAHRRFLELEKKGYSVDIDSIAQEIAIRDKIDTKRQSAPLLKADDAIEIDTSNYDIDEAVEVLITEIKKRLD</sequence>
<dbReference type="GO" id="GO:0036431">
    <property type="term" value="F:dCMP kinase activity"/>
    <property type="evidence" value="ECO:0007669"/>
    <property type="project" value="InterPro"/>
</dbReference>
<evidence type="ECO:0000259" key="9">
    <source>
        <dbReference type="Pfam" id="PF02224"/>
    </source>
</evidence>
<dbReference type="PANTHER" id="PTHR21299:SF2">
    <property type="entry name" value="CYTIDYLATE KINASE"/>
    <property type="match status" value="1"/>
</dbReference>
<accession>A0AAU7VIN7</accession>
<evidence type="ECO:0000256" key="2">
    <source>
        <dbReference type="ARBA" id="ARBA00022679"/>
    </source>
</evidence>
<evidence type="ECO:0000256" key="1">
    <source>
        <dbReference type="ARBA" id="ARBA00009427"/>
    </source>
</evidence>
<comment type="similarity">
    <text evidence="1 8">Belongs to the cytidylate kinase family. Type 1 subfamily.</text>
</comment>
<dbReference type="InterPro" id="IPR027417">
    <property type="entry name" value="P-loop_NTPase"/>
</dbReference>
<evidence type="ECO:0000256" key="7">
    <source>
        <dbReference type="ARBA" id="ARBA00048478"/>
    </source>
</evidence>
<keyword evidence="4 8" id="KW-0418">Kinase</keyword>
<evidence type="ECO:0000256" key="6">
    <source>
        <dbReference type="ARBA" id="ARBA00047615"/>
    </source>
</evidence>
<gene>
    <name evidence="8 10" type="primary">cmk</name>
    <name evidence="10" type="ORF">PRVXT_001707</name>
</gene>
<dbReference type="GO" id="GO:0005829">
    <property type="term" value="C:cytosol"/>
    <property type="evidence" value="ECO:0007669"/>
    <property type="project" value="TreeGrafter"/>
</dbReference>
<comment type="catalytic activity">
    <reaction evidence="6 8">
        <text>dCMP + ATP = dCDP + ADP</text>
        <dbReference type="Rhea" id="RHEA:25094"/>
        <dbReference type="ChEBI" id="CHEBI:30616"/>
        <dbReference type="ChEBI" id="CHEBI:57566"/>
        <dbReference type="ChEBI" id="CHEBI:58593"/>
        <dbReference type="ChEBI" id="CHEBI:456216"/>
        <dbReference type="EC" id="2.7.4.25"/>
    </reaction>
</comment>
<dbReference type="SUPFAM" id="SSF52540">
    <property type="entry name" value="P-loop containing nucleoside triphosphate hydrolases"/>
    <property type="match status" value="1"/>
</dbReference>
<evidence type="ECO:0000313" key="10">
    <source>
        <dbReference type="EMBL" id="XBX73706.1"/>
    </source>
</evidence>
<comment type="catalytic activity">
    <reaction evidence="7 8">
        <text>CMP + ATP = CDP + ADP</text>
        <dbReference type="Rhea" id="RHEA:11600"/>
        <dbReference type="ChEBI" id="CHEBI:30616"/>
        <dbReference type="ChEBI" id="CHEBI:58069"/>
        <dbReference type="ChEBI" id="CHEBI:60377"/>
        <dbReference type="ChEBI" id="CHEBI:456216"/>
        <dbReference type="EC" id="2.7.4.25"/>
    </reaction>
</comment>
<dbReference type="CDD" id="cd02020">
    <property type="entry name" value="CMPK"/>
    <property type="match status" value="1"/>
</dbReference>
<dbReference type="Pfam" id="PF02224">
    <property type="entry name" value="Cytidylate_kin"/>
    <property type="match status" value="1"/>
</dbReference>
<comment type="subcellular location">
    <subcellularLocation>
        <location evidence="8">Cytoplasm</location>
    </subcellularLocation>
</comment>
<reference evidence="10" key="2">
    <citation type="submission" date="2024-06" db="EMBL/GenBank/DDBJ databases">
        <authorList>
            <person name="Petrova K.O."/>
            <person name="Toshchakov S.V."/>
            <person name="Boltjanskaja Y.V."/>
            <person name="Kevbrin V."/>
        </authorList>
    </citation>
    <scope>NUCLEOTIDE SEQUENCE</scope>
    <source>
        <strain evidence="10">Z-910T</strain>
    </source>
</reference>
<dbReference type="GO" id="GO:0005524">
    <property type="term" value="F:ATP binding"/>
    <property type="evidence" value="ECO:0007669"/>
    <property type="project" value="UniProtKB-UniRule"/>
</dbReference>
<organism evidence="10">
    <name type="scientific">Proteinivorax tanatarense</name>
    <dbReference type="NCBI Taxonomy" id="1260629"/>
    <lineage>
        <taxon>Bacteria</taxon>
        <taxon>Bacillati</taxon>
        <taxon>Bacillota</taxon>
        <taxon>Clostridia</taxon>
        <taxon>Eubacteriales</taxon>
        <taxon>Proteinivoracaceae</taxon>
        <taxon>Proteinivorax</taxon>
    </lineage>
</organism>
<dbReference type="InterPro" id="IPR011994">
    <property type="entry name" value="Cytidylate_kinase_dom"/>
</dbReference>
<feature type="domain" description="Cytidylate kinase" evidence="9">
    <location>
        <begin position="6"/>
        <end position="219"/>
    </location>
</feature>
<keyword evidence="8" id="KW-0963">Cytoplasm</keyword>
<evidence type="ECO:0000256" key="8">
    <source>
        <dbReference type="HAMAP-Rule" id="MF_00238"/>
    </source>
</evidence>
<keyword evidence="2 8" id="KW-0808">Transferase</keyword>
<evidence type="ECO:0000256" key="3">
    <source>
        <dbReference type="ARBA" id="ARBA00022741"/>
    </source>
</evidence>
<reference evidence="10" key="1">
    <citation type="journal article" date="2013" name="Extremophiles">
        <title>Proteinivorax tanatarense gen. nov., sp. nov., an anaerobic, haloalkaliphilic, proteolytic bacterium isolated from a decaying algal bloom, and proposal of Proteinivoraceae fam. nov.</title>
        <authorList>
            <person name="Kevbrin V."/>
            <person name="Boltyanskaya Y."/>
            <person name="Zhilina T."/>
            <person name="Kolganova T."/>
            <person name="Lavrentjeva E."/>
            <person name="Kuznetsov B."/>
        </authorList>
    </citation>
    <scope>NUCLEOTIDE SEQUENCE</scope>
    <source>
        <strain evidence="10">Z-910T</strain>
    </source>
</reference>
<proteinExistence type="inferred from homology"/>
<keyword evidence="3 8" id="KW-0547">Nucleotide-binding</keyword>
<dbReference type="EC" id="2.7.4.25" evidence="8"/>
<evidence type="ECO:0000256" key="5">
    <source>
        <dbReference type="ARBA" id="ARBA00022840"/>
    </source>
</evidence>
<dbReference type="GO" id="GO:0006220">
    <property type="term" value="P:pyrimidine nucleotide metabolic process"/>
    <property type="evidence" value="ECO:0007669"/>
    <property type="project" value="UniProtKB-UniRule"/>
</dbReference>
<protein>
    <recommendedName>
        <fullName evidence="8">Cytidylate kinase</fullName>
        <shortName evidence="8">CK</shortName>
        <ecNumber evidence="8">2.7.4.25</ecNumber>
    </recommendedName>
    <alternativeName>
        <fullName evidence="8">Cytidine monophosphate kinase</fullName>
        <shortName evidence="8">CMP kinase</shortName>
    </alternativeName>
</protein>